<name>A0A557SX13_9ARCH</name>
<dbReference type="EMBL" id="VOAH01000004">
    <property type="protein sequence ID" value="TVP41149.1"/>
    <property type="molecule type" value="Genomic_DNA"/>
</dbReference>
<protein>
    <submittedName>
        <fullName evidence="1">DNA repair and rombination protein RadA</fullName>
    </submittedName>
</protein>
<evidence type="ECO:0000313" key="2">
    <source>
        <dbReference type="Proteomes" id="UP000315289"/>
    </source>
</evidence>
<reference evidence="1 2" key="1">
    <citation type="journal article" date="2019" name="Front. Microbiol.">
        <title>Ammonia Oxidation by the Arctic Terrestrial Thaumarchaeote Candidatus Nitrosocosmicus arcticus Is Stimulated by Increasing Temperatures.</title>
        <authorList>
            <person name="Alves R.J.E."/>
            <person name="Kerou M."/>
            <person name="Zappe A."/>
            <person name="Bittner R."/>
            <person name="Abby S.S."/>
            <person name="Schmidt H.A."/>
            <person name="Pfeifer K."/>
            <person name="Schleper C."/>
        </authorList>
    </citation>
    <scope>NUCLEOTIDE SEQUENCE [LARGE SCALE GENOMIC DNA]</scope>
    <source>
        <strain evidence="1 2">Kfb</strain>
    </source>
</reference>
<keyword evidence="2" id="KW-1185">Reference proteome</keyword>
<dbReference type="OrthoDB" id="12165at2157"/>
<gene>
    <name evidence="1" type="primary">radA2</name>
    <name evidence="1" type="ORF">NARC_40112</name>
</gene>
<dbReference type="AlphaFoldDB" id="A0A557SX13"/>
<accession>A0A557SX13</accession>
<evidence type="ECO:0000313" key="1">
    <source>
        <dbReference type="EMBL" id="TVP41149.1"/>
    </source>
</evidence>
<dbReference type="Proteomes" id="UP000315289">
    <property type="component" value="Unassembled WGS sequence"/>
</dbReference>
<proteinExistence type="predicted"/>
<sequence>MQIYNNEDNRDVLDNNFFIAFDEFNDINRKLFDIPEIDRFLFFSDKKNICIQNQSHKGSNFLNRFIPKICIDYHTSETKRNGGKTQKKRTIIIDAGNGNNLGYIYLGLVNQAIKKEIDVGNILDKIIIARAFTFHQLANILIYELPKITREMGNQLQIIIVDLFDTLVSSSSLRGIKKHRNNGYSKSNSALQDNVNIVTEMIDVLISLSVKYFVILTYNDCENIVNSSITSKFNNAIKVKHFPDSNKNKNEAFIIELLIHNPRLRNRVNIQQLALIDFDTDLSRET</sequence>
<dbReference type="RefSeq" id="WP_144729309.1">
    <property type="nucleotide sequence ID" value="NZ_ML675580.1"/>
</dbReference>
<comment type="caution">
    <text evidence="1">The sequence shown here is derived from an EMBL/GenBank/DDBJ whole genome shotgun (WGS) entry which is preliminary data.</text>
</comment>
<organism evidence="1 2">
    <name type="scientific">Candidatus Nitrosocosmicus arcticus</name>
    <dbReference type="NCBI Taxonomy" id="2035267"/>
    <lineage>
        <taxon>Archaea</taxon>
        <taxon>Nitrososphaerota</taxon>
        <taxon>Nitrososphaeria</taxon>
        <taxon>Nitrososphaerales</taxon>
        <taxon>Nitrososphaeraceae</taxon>
        <taxon>Candidatus Nitrosocosmicus</taxon>
    </lineage>
</organism>